<dbReference type="AlphaFoldDB" id="A0AAD4S723"/>
<evidence type="ECO:0000256" key="3">
    <source>
        <dbReference type="ARBA" id="ARBA00022525"/>
    </source>
</evidence>
<dbReference type="InterPro" id="IPR023828">
    <property type="entry name" value="Peptidase_S8_Ser-AS"/>
</dbReference>
<evidence type="ECO:0000256" key="10">
    <source>
        <dbReference type="PROSITE-ProRule" id="PRU01240"/>
    </source>
</evidence>
<dbReference type="SUPFAM" id="SSF52743">
    <property type="entry name" value="Subtilisin-like"/>
    <property type="match status" value="1"/>
</dbReference>
<evidence type="ECO:0000256" key="11">
    <source>
        <dbReference type="RuleBase" id="RU003355"/>
    </source>
</evidence>
<dbReference type="Pfam" id="PF02225">
    <property type="entry name" value="PA"/>
    <property type="match status" value="1"/>
</dbReference>
<evidence type="ECO:0000259" key="15">
    <source>
        <dbReference type="Pfam" id="PF05922"/>
    </source>
</evidence>
<evidence type="ECO:0000313" key="18">
    <source>
        <dbReference type="Proteomes" id="UP001202328"/>
    </source>
</evidence>
<dbReference type="InterPro" id="IPR023827">
    <property type="entry name" value="Peptidase_S8_Asp-AS"/>
</dbReference>
<dbReference type="InterPro" id="IPR034197">
    <property type="entry name" value="Peptidases_S8_3"/>
</dbReference>
<gene>
    <name evidence="17" type="ORF">MKW98_015112</name>
</gene>
<evidence type="ECO:0000256" key="1">
    <source>
        <dbReference type="ARBA" id="ARBA00004613"/>
    </source>
</evidence>
<organism evidence="17 18">
    <name type="scientific">Papaver atlanticum</name>
    <dbReference type="NCBI Taxonomy" id="357466"/>
    <lineage>
        <taxon>Eukaryota</taxon>
        <taxon>Viridiplantae</taxon>
        <taxon>Streptophyta</taxon>
        <taxon>Embryophyta</taxon>
        <taxon>Tracheophyta</taxon>
        <taxon>Spermatophyta</taxon>
        <taxon>Magnoliopsida</taxon>
        <taxon>Ranunculales</taxon>
        <taxon>Papaveraceae</taxon>
        <taxon>Papaveroideae</taxon>
        <taxon>Papaver</taxon>
    </lineage>
</organism>
<dbReference type="Pfam" id="PF05922">
    <property type="entry name" value="Inhibitor_I9"/>
    <property type="match status" value="1"/>
</dbReference>
<feature type="active site" description="Charge relay system" evidence="9 10">
    <location>
        <position position="148"/>
    </location>
</feature>
<dbReference type="InterPro" id="IPR041469">
    <property type="entry name" value="Subtilisin-like_FN3"/>
</dbReference>
<feature type="domain" description="Inhibitor I9" evidence="15">
    <location>
        <begin position="30"/>
        <end position="113"/>
    </location>
</feature>
<evidence type="ECO:0000259" key="14">
    <source>
        <dbReference type="Pfam" id="PF02225"/>
    </source>
</evidence>
<dbReference type="Pfam" id="PF00082">
    <property type="entry name" value="Peptidase_S8"/>
    <property type="match status" value="1"/>
</dbReference>
<dbReference type="PROSITE" id="PS00137">
    <property type="entry name" value="SUBTILASE_HIS"/>
    <property type="match status" value="1"/>
</dbReference>
<keyword evidence="8" id="KW-0325">Glycoprotein</keyword>
<dbReference type="InterPro" id="IPR010259">
    <property type="entry name" value="S8pro/Inhibitor_I9"/>
</dbReference>
<keyword evidence="6 10" id="KW-0378">Hydrolase</keyword>
<evidence type="ECO:0000313" key="17">
    <source>
        <dbReference type="EMBL" id="KAI3871212.1"/>
    </source>
</evidence>
<keyword evidence="4 10" id="KW-0645">Protease</keyword>
<dbReference type="EMBL" id="JAJJMB010013076">
    <property type="protein sequence ID" value="KAI3871212.1"/>
    <property type="molecule type" value="Genomic_DNA"/>
</dbReference>
<dbReference type="InterPro" id="IPR036852">
    <property type="entry name" value="Peptidase_S8/S53_dom_sf"/>
</dbReference>
<evidence type="ECO:0000259" key="13">
    <source>
        <dbReference type="Pfam" id="PF00082"/>
    </source>
</evidence>
<reference evidence="17" key="1">
    <citation type="submission" date="2022-04" db="EMBL/GenBank/DDBJ databases">
        <title>A functionally conserved STORR gene fusion in Papaver species that diverged 16.8 million years ago.</title>
        <authorList>
            <person name="Catania T."/>
        </authorList>
    </citation>
    <scope>NUCLEOTIDE SEQUENCE</scope>
    <source>
        <strain evidence="17">S-188037</strain>
    </source>
</reference>
<evidence type="ECO:0000256" key="4">
    <source>
        <dbReference type="ARBA" id="ARBA00022670"/>
    </source>
</evidence>
<evidence type="ECO:0000256" key="2">
    <source>
        <dbReference type="ARBA" id="ARBA00011073"/>
    </source>
</evidence>
<dbReference type="GO" id="GO:0006508">
    <property type="term" value="P:proteolysis"/>
    <property type="evidence" value="ECO:0007669"/>
    <property type="project" value="UniProtKB-KW"/>
</dbReference>
<dbReference type="PROSITE" id="PS51892">
    <property type="entry name" value="SUBTILASE"/>
    <property type="match status" value="1"/>
</dbReference>
<dbReference type="FunFam" id="3.40.50.200:FF:000006">
    <property type="entry name" value="Subtilisin-like protease SBT1.5"/>
    <property type="match status" value="1"/>
</dbReference>
<proteinExistence type="inferred from homology"/>
<feature type="active site" description="Charge relay system" evidence="9 10">
    <location>
        <position position="547"/>
    </location>
</feature>
<dbReference type="InterPro" id="IPR045051">
    <property type="entry name" value="SBT"/>
</dbReference>
<feature type="domain" description="Peptidase S8/S53" evidence="13">
    <location>
        <begin position="139"/>
        <end position="588"/>
    </location>
</feature>
<evidence type="ECO:0000256" key="9">
    <source>
        <dbReference type="PIRSR" id="PIRSR615500-1"/>
    </source>
</evidence>
<evidence type="ECO:0000256" key="12">
    <source>
        <dbReference type="SAM" id="SignalP"/>
    </source>
</evidence>
<comment type="caution">
    <text evidence="17">The sequence shown here is derived from an EMBL/GenBank/DDBJ whole genome shotgun (WGS) entry which is preliminary data.</text>
</comment>
<keyword evidence="7 10" id="KW-0720">Serine protease</keyword>
<evidence type="ECO:0000256" key="5">
    <source>
        <dbReference type="ARBA" id="ARBA00022729"/>
    </source>
</evidence>
<dbReference type="InterPro" id="IPR022398">
    <property type="entry name" value="Peptidase_S8_His-AS"/>
</dbReference>
<feature type="active site" description="Charge relay system" evidence="9 10">
    <location>
        <position position="223"/>
    </location>
</feature>
<dbReference type="CDD" id="cd04852">
    <property type="entry name" value="Peptidases_S8_3"/>
    <property type="match status" value="1"/>
</dbReference>
<evidence type="ECO:0000256" key="8">
    <source>
        <dbReference type="ARBA" id="ARBA00023180"/>
    </source>
</evidence>
<sequence length="781" mass="83713">MSWMVIFVSLLLINPSYSRYDDDEQPKIFIVFVSKSHKPSIFNTHHDWYTATLQSLPPSSSSSYHSHRPCREIVYTYDHAIHGFAARLTHSQVSHLRSLPGFVSIIPDSVHQLQLHTTHSPQFLGLNDGFGIWPTSNYGEDVIIGVLDSGIWPKHPSFNDSGLPPVPKRWKGTCEEGTDFQETSCNRKVIGARAFYKGLEEDLGHRVDKDGTQSRSPLDTYGHGTHCAGTAAGSVVQKAGSHNYAYGEAKGMATRARIASYKMHWGHVGGSLSDILAAGDQAAADEIDVLSMSVDDGGIKELRDAFALLTFGLMQKGIFVSAAAGNDGPDPKTIKNLTPWVLTAGASTMDRELGADVILDDGQVIPGVSPFFADAIVTGYSEIYYGDNSNSQGCLGGSLSSTEVAGKIVVCDSTGLNSAWDQGTVVKSAGGVGMIVIGNKPAAQLLTSESRLSVPAVEVSDTYGSKILDYIRRRRLPTATINIQGTVIGSSLFPSPKVAAFSGRGPNKITPEILKPDIIAPGVNILAARTGFGAGTTDEFEVKSGTSMACPHMSGLAALLRSVYPEWSPAAIKSALMTTAYNVDNSGKYITDIASGKFSTPFQQGSGHVDPNKALNPGLVYDITPSDYEAFLCWMGYDATEISVFLKDKKVDCDAIRVSSSPGDLNYPSFSVVFESGKTGKMKHKRVLTNVGSAADAVYKVKIRSRTSSVKISVSPTKLVFTSNKKSLPYEITFESAPGTTETEAFGSIEWYDGEHVVTSPIAFSWATTTTPATTSLISSA</sequence>
<name>A0AAD4S723_9MAGN</name>
<dbReference type="PROSITE" id="PS00138">
    <property type="entry name" value="SUBTILASE_SER"/>
    <property type="match status" value="1"/>
</dbReference>
<dbReference type="InterPro" id="IPR000209">
    <property type="entry name" value="Peptidase_S8/S53_dom"/>
</dbReference>
<keyword evidence="18" id="KW-1185">Reference proteome</keyword>
<dbReference type="GO" id="GO:0004252">
    <property type="term" value="F:serine-type endopeptidase activity"/>
    <property type="evidence" value="ECO:0007669"/>
    <property type="project" value="UniProtKB-UniRule"/>
</dbReference>
<evidence type="ECO:0000256" key="7">
    <source>
        <dbReference type="ARBA" id="ARBA00022825"/>
    </source>
</evidence>
<dbReference type="InterPro" id="IPR003137">
    <property type="entry name" value="PA_domain"/>
</dbReference>
<feature type="domain" description="PA" evidence="14">
    <location>
        <begin position="390"/>
        <end position="465"/>
    </location>
</feature>
<comment type="subcellular location">
    <subcellularLocation>
        <location evidence="1">Secreted</location>
    </subcellularLocation>
</comment>
<dbReference type="Proteomes" id="UP001202328">
    <property type="component" value="Unassembled WGS sequence"/>
</dbReference>
<keyword evidence="5 12" id="KW-0732">Signal</keyword>
<dbReference type="InterPro" id="IPR015500">
    <property type="entry name" value="Peptidase_S8_subtilisin-rel"/>
</dbReference>
<dbReference type="Gene3D" id="3.50.30.30">
    <property type="match status" value="1"/>
</dbReference>
<dbReference type="PRINTS" id="PR00723">
    <property type="entry name" value="SUBTILISIN"/>
</dbReference>
<evidence type="ECO:0000256" key="6">
    <source>
        <dbReference type="ARBA" id="ARBA00022801"/>
    </source>
</evidence>
<dbReference type="Gene3D" id="2.60.40.2310">
    <property type="match status" value="1"/>
</dbReference>
<dbReference type="PROSITE" id="PS00136">
    <property type="entry name" value="SUBTILASE_ASP"/>
    <property type="match status" value="1"/>
</dbReference>
<feature type="domain" description="Subtilisin-like protease fibronectin type-III" evidence="16">
    <location>
        <begin position="664"/>
        <end position="763"/>
    </location>
</feature>
<feature type="chain" id="PRO_5041945341" evidence="12">
    <location>
        <begin position="19"/>
        <end position="781"/>
    </location>
</feature>
<comment type="similarity">
    <text evidence="2 10 11">Belongs to the peptidase S8 family.</text>
</comment>
<dbReference type="SUPFAM" id="SSF54897">
    <property type="entry name" value="Protease propeptides/inhibitors"/>
    <property type="match status" value="1"/>
</dbReference>
<feature type="signal peptide" evidence="12">
    <location>
        <begin position="1"/>
        <end position="18"/>
    </location>
</feature>
<dbReference type="InterPro" id="IPR037045">
    <property type="entry name" value="S8pro/Inhibitor_I9_sf"/>
</dbReference>
<accession>A0AAD4S723</accession>
<evidence type="ECO:0000259" key="16">
    <source>
        <dbReference type="Pfam" id="PF17766"/>
    </source>
</evidence>
<dbReference type="GO" id="GO:0005576">
    <property type="term" value="C:extracellular region"/>
    <property type="evidence" value="ECO:0007669"/>
    <property type="project" value="UniProtKB-SubCell"/>
</dbReference>
<dbReference type="Gene3D" id="3.40.50.200">
    <property type="entry name" value="Peptidase S8/S53 domain"/>
    <property type="match status" value="1"/>
</dbReference>
<dbReference type="Pfam" id="PF17766">
    <property type="entry name" value="fn3_6"/>
    <property type="match status" value="1"/>
</dbReference>
<keyword evidence="3" id="KW-0964">Secreted</keyword>
<dbReference type="Gene3D" id="3.30.70.80">
    <property type="entry name" value="Peptidase S8 propeptide/proteinase inhibitor I9"/>
    <property type="match status" value="1"/>
</dbReference>
<dbReference type="PANTHER" id="PTHR10795">
    <property type="entry name" value="PROPROTEIN CONVERTASE SUBTILISIN/KEXIN"/>
    <property type="match status" value="1"/>
</dbReference>
<dbReference type="FunFam" id="3.30.70.80:FF:000003">
    <property type="entry name" value="Subtilisin-like protease SBT1.9"/>
    <property type="match status" value="1"/>
</dbReference>
<dbReference type="CDD" id="cd02120">
    <property type="entry name" value="PA_subtilisin_like"/>
    <property type="match status" value="1"/>
</dbReference>
<protein>
    <submittedName>
        <fullName evidence="17">Uncharacterized protein</fullName>
    </submittedName>
</protein>